<dbReference type="AlphaFoldDB" id="A0A3M7Q4X7"/>
<evidence type="ECO:0000313" key="2">
    <source>
        <dbReference type="Proteomes" id="UP000276133"/>
    </source>
</evidence>
<keyword evidence="2" id="KW-1185">Reference proteome</keyword>
<sequence>MKMLFLAKTNVFESIHSNQFGYKKKELITCEEYAKDWKIEFNASKSASMLFEKKSTGLKTDFKLNGSTIPKAYLLEIRNQ</sequence>
<dbReference type="OrthoDB" id="10014409at2759"/>
<accession>A0A3M7Q4X7</accession>
<protein>
    <recommendedName>
        <fullName evidence="3">RNA-directed DNA polymerase from mobile element jockey-like</fullName>
    </recommendedName>
</protein>
<gene>
    <name evidence="1" type="ORF">BpHYR1_051675</name>
</gene>
<reference evidence="1 2" key="1">
    <citation type="journal article" date="2018" name="Sci. Rep.">
        <title>Genomic signatures of local adaptation to the degree of environmental predictability in rotifers.</title>
        <authorList>
            <person name="Franch-Gras L."/>
            <person name="Hahn C."/>
            <person name="Garcia-Roger E.M."/>
            <person name="Carmona M.J."/>
            <person name="Serra M."/>
            <person name="Gomez A."/>
        </authorList>
    </citation>
    <scope>NUCLEOTIDE SEQUENCE [LARGE SCALE GENOMIC DNA]</scope>
    <source>
        <strain evidence="1">HYR1</strain>
    </source>
</reference>
<proteinExistence type="predicted"/>
<dbReference type="Proteomes" id="UP000276133">
    <property type="component" value="Unassembled WGS sequence"/>
</dbReference>
<comment type="caution">
    <text evidence="1">The sequence shown here is derived from an EMBL/GenBank/DDBJ whole genome shotgun (WGS) entry which is preliminary data.</text>
</comment>
<name>A0A3M7Q4X7_BRAPC</name>
<dbReference type="EMBL" id="REGN01007385">
    <property type="protein sequence ID" value="RNA06477.1"/>
    <property type="molecule type" value="Genomic_DNA"/>
</dbReference>
<evidence type="ECO:0008006" key="3">
    <source>
        <dbReference type="Google" id="ProtNLM"/>
    </source>
</evidence>
<evidence type="ECO:0000313" key="1">
    <source>
        <dbReference type="EMBL" id="RNA06477.1"/>
    </source>
</evidence>
<organism evidence="1 2">
    <name type="scientific">Brachionus plicatilis</name>
    <name type="common">Marine rotifer</name>
    <name type="synonym">Brachionus muelleri</name>
    <dbReference type="NCBI Taxonomy" id="10195"/>
    <lineage>
        <taxon>Eukaryota</taxon>
        <taxon>Metazoa</taxon>
        <taxon>Spiralia</taxon>
        <taxon>Gnathifera</taxon>
        <taxon>Rotifera</taxon>
        <taxon>Eurotatoria</taxon>
        <taxon>Monogononta</taxon>
        <taxon>Pseudotrocha</taxon>
        <taxon>Ploima</taxon>
        <taxon>Brachionidae</taxon>
        <taxon>Brachionus</taxon>
    </lineage>
</organism>